<proteinExistence type="predicted"/>
<keyword evidence="5" id="KW-0472">Membrane</keyword>
<evidence type="ECO:0000313" key="6">
    <source>
        <dbReference type="EMBL" id="MDO5969109.1"/>
    </source>
</evidence>
<keyword evidence="7" id="KW-1185">Reference proteome</keyword>
<name>A0ABT8W7K9_9FLAO</name>
<comment type="subcellular location">
    <subcellularLocation>
        <location evidence="1">Endomembrane system</location>
    </subcellularLocation>
</comment>
<keyword evidence="3" id="KW-1003">Cell membrane</keyword>
<dbReference type="Pfam" id="PF13379">
    <property type="entry name" value="NMT1_2"/>
    <property type="match status" value="1"/>
</dbReference>
<evidence type="ECO:0000256" key="3">
    <source>
        <dbReference type="ARBA" id="ARBA00022475"/>
    </source>
</evidence>
<dbReference type="InterPro" id="IPR044527">
    <property type="entry name" value="NrtA/CpmA_ABC-bd_dom"/>
</dbReference>
<dbReference type="PANTHER" id="PTHR30024">
    <property type="entry name" value="ALIPHATIC SULFONATES-BINDING PROTEIN-RELATED"/>
    <property type="match status" value="1"/>
</dbReference>
<keyword evidence="4" id="KW-0997">Cell inner membrane</keyword>
<protein>
    <submittedName>
        <fullName evidence="6">CmpA/NrtA family ABC transporter substrate-binding protein</fullName>
    </submittedName>
</protein>
<dbReference type="SUPFAM" id="SSF53850">
    <property type="entry name" value="Periplasmic binding protein-like II"/>
    <property type="match status" value="1"/>
</dbReference>
<dbReference type="Gene3D" id="3.40.190.10">
    <property type="entry name" value="Periplasmic binding protein-like II"/>
    <property type="match status" value="2"/>
</dbReference>
<gene>
    <name evidence="6" type="ORF">Q4Q35_04745</name>
</gene>
<evidence type="ECO:0000256" key="5">
    <source>
        <dbReference type="ARBA" id="ARBA00023136"/>
    </source>
</evidence>
<organism evidence="6 7">
    <name type="scientific">Flavivirga aquimarina</name>
    <dbReference type="NCBI Taxonomy" id="2027862"/>
    <lineage>
        <taxon>Bacteria</taxon>
        <taxon>Pseudomonadati</taxon>
        <taxon>Bacteroidota</taxon>
        <taxon>Flavobacteriia</taxon>
        <taxon>Flavobacteriales</taxon>
        <taxon>Flavobacteriaceae</taxon>
        <taxon>Flavivirga</taxon>
    </lineage>
</organism>
<sequence>MKSLITKTTLLFSLSLLFFSCGGKEKKETATEGVVTKTSKTKTLDIEKPQLTFGFIKLTDMAPLAIAKEKGFFEDEGLFVSVEAQSNWKNVLDRVIDGQLDGSHMLAGQPIAAGAGFGRQAELVTPFSMDLNGNGITVSNDVWSKMKPNVPKGADGKPIHPIKAEALKPVIEDYKNSGKAFKMGMVFPVSTHNYEIRYWLAAAGIHPGMYTAENVQGQIDAEVLLSVTPPPQMPATLEAGTIYGYCVGEPWNQQAVFKGIGVPVTTNYDIWKNNPEKVFVMTKKFVEENPNTAVAVTKALIRAGKWLDEPGNRAEAVKILSMSQYVGADEVVLANSMTGTFEFEKGDKRDMPDFNVFYKYNATYPFYSDGIWFLTQMRRWGQIPESKPAAWYSETIKDIYRPDIWKKAAALLVEEGNIPAKDIPTTDGYKPVTTDFIDGTKYDAKDPIGYINSFSIGNKDKVAQ</sequence>
<comment type="caution">
    <text evidence="6">The sequence shown here is derived from an EMBL/GenBank/DDBJ whole genome shotgun (WGS) entry which is preliminary data.</text>
</comment>
<dbReference type="RefSeq" id="WP_303276795.1">
    <property type="nucleotide sequence ID" value="NZ_JAUOEK010000063.1"/>
</dbReference>
<keyword evidence="2" id="KW-0813">Transport</keyword>
<evidence type="ECO:0000313" key="7">
    <source>
        <dbReference type="Proteomes" id="UP001176883"/>
    </source>
</evidence>
<evidence type="ECO:0000256" key="4">
    <source>
        <dbReference type="ARBA" id="ARBA00022519"/>
    </source>
</evidence>
<accession>A0ABT8W7K9</accession>
<reference evidence="6" key="1">
    <citation type="submission" date="2023-07" db="EMBL/GenBank/DDBJ databases">
        <title>Two novel species in the genus Flavivirga.</title>
        <authorList>
            <person name="Kwon K."/>
        </authorList>
    </citation>
    <scope>NUCLEOTIDE SEQUENCE</scope>
    <source>
        <strain evidence="6">KCTC 52353</strain>
    </source>
</reference>
<evidence type="ECO:0000256" key="2">
    <source>
        <dbReference type="ARBA" id="ARBA00022448"/>
    </source>
</evidence>
<evidence type="ECO:0000256" key="1">
    <source>
        <dbReference type="ARBA" id="ARBA00004308"/>
    </source>
</evidence>
<dbReference type="EMBL" id="JAUOEK010000063">
    <property type="protein sequence ID" value="MDO5969109.1"/>
    <property type="molecule type" value="Genomic_DNA"/>
</dbReference>
<dbReference type="PANTHER" id="PTHR30024:SF43">
    <property type="entry name" value="BLL4572 PROTEIN"/>
    <property type="match status" value="1"/>
</dbReference>
<dbReference type="Proteomes" id="UP001176883">
    <property type="component" value="Unassembled WGS sequence"/>
</dbReference>
<dbReference type="PROSITE" id="PS51257">
    <property type="entry name" value="PROKAR_LIPOPROTEIN"/>
    <property type="match status" value="1"/>
</dbReference>
<dbReference type="CDD" id="cd13553">
    <property type="entry name" value="PBP2_NrtA_CpmA_like"/>
    <property type="match status" value="1"/>
</dbReference>